<feature type="compositionally biased region" description="Basic and acidic residues" evidence="1">
    <location>
        <begin position="387"/>
        <end position="418"/>
    </location>
</feature>
<feature type="compositionally biased region" description="Basic residues" evidence="1">
    <location>
        <begin position="339"/>
        <end position="348"/>
    </location>
</feature>
<feature type="compositionally biased region" description="Basic residues" evidence="1">
    <location>
        <begin position="199"/>
        <end position="215"/>
    </location>
</feature>
<feature type="compositionally biased region" description="Basic residues" evidence="1">
    <location>
        <begin position="444"/>
        <end position="453"/>
    </location>
</feature>
<evidence type="ECO:0000256" key="1">
    <source>
        <dbReference type="SAM" id="MobiDB-lite"/>
    </source>
</evidence>
<gene>
    <name evidence="2" type="ORF">AVDCRST_MAG41-258</name>
</gene>
<accession>A0A6J4H9Z4</accession>
<feature type="region of interest" description="Disordered" evidence="1">
    <location>
        <begin position="361"/>
        <end position="483"/>
    </location>
</feature>
<dbReference type="EC" id="2.7.1.30" evidence="2"/>
<sequence length="504" mass="53499">AGDRLLRPGDRPGHDLDSLHPVRPPRPAGVGGAAGAPPALPAPRLGRARRDRDLAQRAPAGAAGAGPGRRRRRAGRRDRDRQPAGDDRAVGPAHRGAGGPGRGLAGHPDRRADRGAGGGRRARPLHRPVRAAAGHLLRRAADPLAAGRHPGAAGPGGARRGALRHHGDLADLEPDRRPGRRHARHRRDQRVPDDADGHRHPRVVRRAARRDRRAARGAAGDPVVRGGVRQGLRGAARGADRRRPRRPAGGAVRADLLRPGRGQVHVRHRLVPAAQHRPGDRPVLARAAHHGRLQDRRRRPGVRAGGRDRDHRLAGAVVPGQPRADQQRRGDRDAGAERRRQRRGLHRARVLRAVRAALAVRGPRHHRRAHLVRHQGALGAGGAGGDRLADPRGGGRDERRLRDRADHAAGGRRDDRGQPAHAVRRGRAGRAGGPADGAGDGVARRRVRGRARGRLLAGPGGAAAQLAPGRAVAAQDGPRPAGGRVRELAAGGRADLRLAPHRAL</sequence>
<dbReference type="AlphaFoldDB" id="A0A6J4H9Z4"/>
<organism evidence="2">
    <name type="scientific">uncultured Mycobacteriales bacterium</name>
    <dbReference type="NCBI Taxonomy" id="581187"/>
    <lineage>
        <taxon>Bacteria</taxon>
        <taxon>Bacillati</taxon>
        <taxon>Actinomycetota</taxon>
        <taxon>Actinomycetes</taxon>
        <taxon>Mycobacteriales</taxon>
        <taxon>environmental samples</taxon>
    </lineage>
</organism>
<protein>
    <submittedName>
        <fullName evidence="2">Glycerol kinase</fullName>
        <ecNumber evidence="2">2.7.1.30</ecNumber>
    </submittedName>
</protein>
<reference evidence="2" key="1">
    <citation type="submission" date="2020-02" db="EMBL/GenBank/DDBJ databases">
        <authorList>
            <person name="Meier V. D."/>
        </authorList>
    </citation>
    <scope>NUCLEOTIDE SEQUENCE</scope>
    <source>
        <strain evidence="2">AVDCRST_MAG41</strain>
    </source>
</reference>
<feature type="compositionally biased region" description="Basic residues" evidence="1">
    <location>
        <begin position="362"/>
        <end position="373"/>
    </location>
</feature>
<feature type="compositionally biased region" description="Basic residues" evidence="1">
    <location>
        <begin position="120"/>
        <end position="129"/>
    </location>
</feature>
<dbReference type="EMBL" id="CADCTP010000021">
    <property type="protein sequence ID" value="CAA9216364.1"/>
    <property type="molecule type" value="Genomic_DNA"/>
</dbReference>
<feature type="compositionally biased region" description="Basic residues" evidence="1">
    <location>
        <begin position="178"/>
        <end position="188"/>
    </location>
</feature>
<feature type="compositionally biased region" description="Low complexity" evidence="1">
    <location>
        <begin position="143"/>
        <end position="152"/>
    </location>
</feature>
<proteinExistence type="predicted"/>
<evidence type="ECO:0000313" key="2">
    <source>
        <dbReference type="EMBL" id="CAA9216364.1"/>
    </source>
</evidence>
<name>A0A6J4H9Z4_9ACTN</name>
<feature type="compositionally biased region" description="Basic and acidic residues" evidence="1">
    <location>
        <begin position="165"/>
        <end position="177"/>
    </location>
</feature>
<keyword evidence="2" id="KW-0418">Kinase</keyword>
<feature type="compositionally biased region" description="Low complexity" evidence="1">
    <location>
        <begin position="454"/>
        <end position="475"/>
    </location>
</feature>
<feature type="compositionally biased region" description="Low complexity" evidence="1">
    <location>
        <begin position="216"/>
        <end position="237"/>
    </location>
</feature>
<feature type="non-terminal residue" evidence="2">
    <location>
        <position position="1"/>
    </location>
</feature>
<keyword evidence="2" id="KW-0808">Transferase</keyword>
<feature type="compositionally biased region" description="Basic and acidic residues" evidence="1">
    <location>
        <begin position="77"/>
        <end position="89"/>
    </location>
</feature>
<feature type="region of interest" description="Disordered" evidence="1">
    <location>
        <begin position="274"/>
        <end position="348"/>
    </location>
</feature>
<feature type="compositionally biased region" description="Basic and acidic residues" evidence="1">
    <location>
        <begin position="325"/>
        <end position="338"/>
    </location>
</feature>
<feature type="compositionally biased region" description="Basic and acidic residues" evidence="1">
    <location>
        <begin position="189"/>
        <end position="198"/>
    </location>
</feature>
<dbReference type="GO" id="GO:0004370">
    <property type="term" value="F:glycerol kinase activity"/>
    <property type="evidence" value="ECO:0007669"/>
    <property type="project" value="UniProtKB-EC"/>
</dbReference>
<feature type="compositionally biased region" description="Basic and acidic residues" evidence="1">
    <location>
        <begin position="1"/>
        <end position="20"/>
    </location>
</feature>
<feature type="non-terminal residue" evidence="2">
    <location>
        <position position="504"/>
    </location>
</feature>
<feature type="region of interest" description="Disordered" evidence="1">
    <location>
        <begin position="1"/>
        <end position="256"/>
    </location>
</feature>
<feature type="compositionally biased region" description="Gly residues" evidence="1">
    <location>
        <begin position="429"/>
        <end position="440"/>
    </location>
</feature>
<feature type="compositionally biased region" description="Basic residues" evidence="1">
    <location>
        <begin position="287"/>
        <end position="301"/>
    </location>
</feature>